<reference evidence="3" key="1">
    <citation type="submission" date="2020-06" db="EMBL/GenBank/DDBJ databases">
        <authorList>
            <person name="Li T."/>
            <person name="Hu X."/>
            <person name="Zhang T."/>
            <person name="Song X."/>
            <person name="Zhang H."/>
            <person name="Dai N."/>
            <person name="Sheng W."/>
            <person name="Hou X."/>
            <person name="Wei L."/>
        </authorList>
    </citation>
    <scope>NUCLEOTIDE SEQUENCE</scope>
    <source>
        <strain evidence="3">KEN1</strain>
        <tissue evidence="3">Leaf</tissue>
    </source>
</reference>
<reference evidence="3" key="2">
    <citation type="journal article" date="2024" name="Plant">
        <title>Genomic evolution and insights into agronomic trait innovations of Sesamum species.</title>
        <authorList>
            <person name="Miao H."/>
            <person name="Wang L."/>
            <person name="Qu L."/>
            <person name="Liu H."/>
            <person name="Sun Y."/>
            <person name="Le M."/>
            <person name="Wang Q."/>
            <person name="Wei S."/>
            <person name="Zheng Y."/>
            <person name="Lin W."/>
            <person name="Duan Y."/>
            <person name="Cao H."/>
            <person name="Xiong S."/>
            <person name="Wang X."/>
            <person name="Wei L."/>
            <person name="Li C."/>
            <person name="Ma Q."/>
            <person name="Ju M."/>
            <person name="Zhao R."/>
            <person name="Li G."/>
            <person name="Mu C."/>
            <person name="Tian Q."/>
            <person name="Mei H."/>
            <person name="Zhang T."/>
            <person name="Gao T."/>
            <person name="Zhang H."/>
        </authorList>
    </citation>
    <scope>NUCLEOTIDE SEQUENCE</scope>
    <source>
        <strain evidence="3">KEN1</strain>
    </source>
</reference>
<dbReference type="AlphaFoldDB" id="A0AAW2X505"/>
<dbReference type="Pfam" id="PF02992">
    <property type="entry name" value="Transposase_21"/>
    <property type="match status" value="1"/>
</dbReference>
<name>A0AAW2X505_9LAMI</name>
<accession>A0AAW2X505</accession>
<dbReference type="Pfam" id="PF13960">
    <property type="entry name" value="DUF4218"/>
    <property type="match status" value="1"/>
</dbReference>
<feature type="compositionally biased region" description="Acidic residues" evidence="1">
    <location>
        <begin position="417"/>
        <end position="438"/>
    </location>
</feature>
<comment type="caution">
    <text evidence="3">The sequence shown here is derived from an EMBL/GenBank/DDBJ whole genome shotgun (WGS) entry which is preliminary data.</text>
</comment>
<dbReference type="InterPro" id="IPR025452">
    <property type="entry name" value="DUF4218"/>
</dbReference>
<dbReference type="EMBL" id="JACGWN010000005">
    <property type="protein sequence ID" value="KAL0448686.1"/>
    <property type="molecule type" value="Genomic_DNA"/>
</dbReference>
<sequence length="438" mass="50766">MICYMGHCRYLDNDHPYRKSKLFDGKPETRSKPREWTGEEVLLHLNNLEHKFDKLGKHPSKRKRKRGIKEGNWVKKCIFFELPYWHKLKLRHNLDVIHVKKNICDSVLGTLLNIEGKTKDTEKAREDLRDLNIRKELHLQKYGSTILKPKTCYTLFPSERKGFCDFLKSVKFPDGYAANISRCIKDGKIFGLKSHDCHVLLQRLISVGIRGYLNKDVTESLFELGEFFRILCSKTLKVEDIEKIERNIPLILCKLEKIFSPAFFDVMVHLAVHLPQEAKIAGPVHSRWMYPIERFLKSLKGYVHNKAHPEGSIAEGYIIKECLTFMSMYLGGIETRYNRAARNYDGVEDEAMGELSVFPLKINLLHHEQSEEVSDELWALANGPQAYLTKFYSGCIVNEGRLEPEIIEEGVLNKINDDEDESTDDEDESTDDEDETLI</sequence>
<feature type="region of interest" description="Disordered" evidence="1">
    <location>
        <begin position="410"/>
        <end position="438"/>
    </location>
</feature>
<dbReference type="PANTHER" id="PTHR48258:SF6">
    <property type="entry name" value="LEUCINE-RICH REPEAT DOMAIN, L DOMAIN-CONTAINING PROTEIN"/>
    <property type="match status" value="1"/>
</dbReference>
<evidence type="ECO:0000256" key="1">
    <source>
        <dbReference type="SAM" id="MobiDB-lite"/>
    </source>
</evidence>
<proteinExistence type="predicted"/>
<gene>
    <name evidence="3" type="ORF">Slati_1425000</name>
</gene>
<protein>
    <recommendedName>
        <fullName evidence="2">DUF4218 domain-containing protein</fullName>
    </recommendedName>
</protein>
<organism evidence="3">
    <name type="scientific">Sesamum latifolium</name>
    <dbReference type="NCBI Taxonomy" id="2727402"/>
    <lineage>
        <taxon>Eukaryota</taxon>
        <taxon>Viridiplantae</taxon>
        <taxon>Streptophyta</taxon>
        <taxon>Embryophyta</taxon>
        <taxon>Tracheophyta</taxon>
        <taxon>Spermatophyta</taxon>
        <taxon>Magnoliopsida</taxon>
        <taxon>eudicotyledons</taxon>
        <taxon>Gunneridae</taxon>
        <taxon>Pentapetalae</taxon>
        <taxon>asterids</taxon>
        <taxon>lamiids</taxon>
        <taxon>Lamiales</taxon>
        <taxon>Pedaliaceae</taxon>
        <taxon>Sesamum</taxon>
    </lineage>
</organism>
<dbReference type="InterPro" id="IPR004242">
    <property type="entry name" value="Transposase_21"/>
</dbReference>
<evidence type="ECO:0000313" key="3">
    <source>
        <dbReference type="EMBL" id="KAL0448686.1"/>
    </source>
</evidence>
<dbReference type="PANTHER" id="PTHR48258">
    <property type="entry name" value="DUF4218 DOMAIN-CONTAINING PROTEIN-RELATED"/>
    <property type="match status" value="1"/>
</dbReference>
<feature type="domain" description="DUF4218" evidence="2">
    <location>
        <begin position="231"/>
        <end position="343"/>
    </location>
</feature>
<evidence type="ECO:0000259" key="2">
    <source>
        <dbReference type="Pfam" id="PF13960"/>
    </source>
</evidence>